<name>A0ABP7M1T7_9GAMM</name>
<evidence type="ECO:0000313" key="1">
    <source>
        <dbReference type="EMBL" id="GAA3912986.1"/>
    </source>
</evidence>
<gene>
    <name evidence="1" type="ORF">GCM10022405_42680</name>
</gene>
<dbReference type="Proteomes" id="UP001499994">
    <property type="component" value="Unassembled WGS sequence"/>
</dbReference>
<reference evidence="2" key="1">
    <citation type="journal article" date="2019" name="Int. J. Syst. Evol. Microbiol.">
        <title>The Global Catalogue of Microorganisms (GCM) 10K type strain sequencing project: providing services to taxonomists for standard genome sequencing and annotation.</title>
        <authorList>
            <consortium name="The Broad Institute Genomics Platform"/>
            <consortium name="The Broad Institute Genome Sequencing Center for Infectious Disease"/>
            <person name="Wu L."/>
            <person name="Ma J."/>
        </authorList>
    </citation>
    <scope>NUCLEOTIDE SEQUENCE [LARGE SCALE GENOMIC DNA]</scope>
    <source>
        <strain evidence="2">JCM 17201</strain>
    </source>
</reference>
<accession>A0ABP7M1T7</accession>
<dbReference type="EMBL" id="BAABDG010000010">
    <property type="protein sequence ID" value="GAA3912986.1"/>
    <property type="molecule type" value="Genomic_DNA"/>
</dbReference>
<sequence length="56" mass="6336">MEGLCSDSHYMKYLCNKSELYVIHITYKGDFVHKTSRLDAAIMVATQASVHDMPSV</sequence>
<proteinExistence type="predicted"/>
<protein>
    <submittedName>
        <fullName evidence="1">Uncharacterized protein</fullName>
    </submittedName>
</protein>
<comment type="caution">
    <text evidence="1">The sequence shown here is derived from an EMBL/GenBank/DDBJ whole genome shotgun (WGS) entry which is preliminary data.</text>
</comment>
<evidence type="ECO:0000313" key="2">
    <source>
        <dbReference type="Proteomes" id="UP001499994"/>
    </source>
</evidence>
<keyword evidence="2" id="KW-1185">Reference proteome</keyword>
<organism evidence="1 2">
    <name type="scientific">Gibbsiella dentisursi</name>
    <dbReference type="NCBI Taxonomy" id="796890"/>
    <lineage>
        <taxon>Bacteria</taxon>
        <taxon>Pseudomonadati</taxon>
        <taxon>Pseudomonadota</taxon>
        <taxon>Gammaproteobacteria</taxon>
        <taxon>Enterobacterales</taxon>
        <taxon>Yersiniaceae</taxon>
        <taxon>Gibbsiella</taxon>
    </lineage>
</organism>